<dbReference type="Proteomes" id="UP001497516">
    <property type="component" value="Chromosome 7"/>
</dbReference>
<feature type="compositionally biased region" description="Polar residues" evidence="1">
    <location>
        <begin position="32"/>
        <end position="43"/>
    </location>
</feature>
<accession>A0AAV2G0R0</accession>
<gene>
    <name evidence="2" type="ORF">LTRI10_LOCUS43999</name>
</gene>
<feature type="compositionally biased region" description="Polar residues" evidence="1">
    <location>
        <begin position="53"/>
        <end position="67"/>
    </location>
</feature>
<reference evidence="2 3" key="1">
    <citation type="submission" date="2024-04" db="EMBL/GenBank/DDBJ databases">
        <authorList>
            <person name="Fracassetti M."/>
        </authorList>
    </citation>
    <scope>NUCLEOTIDE SEQUENCE [LARGE SCALE GENOMIC DNA]</scope>
</reference>
<dbReference type="AlphaFoldDB" id="A0AAV2G0R0"/>
<keyword evidence="3" id="KW-1185">Reference proteome</keyword>
<evidence type="ECO:0000313" key="3">
    <source>
        <dbReference type="Proteomes" id="UP001497516"/>
    </source>
</evidence>
<protein>
    <submittedName>
        <fullName evidence="2">Uncharacterized protein</fullName>
    </submittedName>
</protein>
<proteinExistence type="predicted"/>
<organism evidence="2 3">
    <name type="scientific">Linum trigynum</name>
    <dbReference type="NCBI Taxonomy" id="586398"/>
    <lineage>
        <taxon>Eukaryota</taxon>
        <taxon>Viridiplantae</taxon>
        <taxon>Streptophyta</taxon>
        <taxon>Embryophyta</taxon>
        <taxon>Tracheophyta</taxon>
        <taxon>Spermatophyta</taxon>
        <taxon>Magnoliopsida</taxon>
        <taxon>eudicotyledons</taxon>
        <taxon>Gunneridae</taxon>
        <taxon>Pentapetalae</taxon>
        <taxon>rosids</taxon>
        <taxon>fabids</taxon>
        <taxon>Malpighiales</taxon>
        <taxon>Linaceae</taxon>
        <taxon>Linum</taxon>
    </lineage>
</organism>
<dbReference type="EMBL" id="OZ034820">
    <property type="protein sequence ID" value="CAL1404116.1"/>
    <property type="molecule type" value="Genomic_DNA"/>
</dbReference>
<sequence>MLVYPWREERRTDTEQGYNEKAMYKSKLWMPSKQSYSRNTNPSRALKSEGNPKYTTKSQRQSVPYESQNREGAKIIPSFAAAAAVRELRPCF</sequence>
<name>A0AAV2G0R0_9ROSI</name>
<evidence type="ECO:0000313" key="2">
    <source>
        <dbReference type="EMBL" id="CAL1404116.1"/>
    </source>
</evidence>
<feature type="region of interest" description="Disordered" evidence="1">
    <location>
        <begin position="31"/>
        <end position="70"/>
    </location>
</feature>
<evidence type="ECO:0000256" key="1">
    <source>
        <dbReference type="SAM" id="MobiDB-lite"/>
    </source>
</evidence>